<proteinExistence type="predicted"/>
<feature type="compositionally biased region" description="Basic and acidic residues" evidence="1">
    <location>
        <begin position="440"/>
        <end position="478"/>
    </location>
</feature>
<evidence type="ECO:0000313" key="4">
    <source>
        <dbReference type="Proteomes" id="UP000481421"/>
    </source>
</evidence>
<evidence type="ECO:0000256" key="1">
    <source>
        <dbReference type="SAM" id="MobiDB-lite"/>
    </source>
</evidence>
<dbReference type="Pfam" id="PF04233">
    <property type="entry name" value="Phage_Mu_F"/>
    <property type="match status" value="1"/>
</dbReference>
<organism evidence="3 4">
    <name type="scientific">Pseudotabrizicola algicola</name>
    <dbReference type="NCBI Taxonomy" id="2709381"/>
    <lineage>
        <taxon>Bacteria</taxon>
        <taxon>Pseudomonadati</taxon>
        <taxon>Pseudomonadota</taxon>
        <taxon>Alphaproteobacteria</taxon>
        <taxon>Rhodobacterales</taxon>
        <taxon>Paracoccaceae</taxon>
        <taxon>Pseudotabrizicola</taxon>
    </lineage>
</organism>
<evidence type="ECO:0000313" key="3">
    <source>
        <dbReference type="EMBL" id="NEX48218.1"/>
    </source>
</evidence>
<protein>
    <recommendedName>
        <fullName evidence="2">Phage head morphogenesis domain-containing protein</fullName>
    </recommendedName>
</protein>
<gene>
    <name evidence="3" type="ORF">G3572_18580</name>
</gene>
<feature type="domain" description="Phage head morphogenesis" evidence="2">
    <location>
        <begin position="113"/>
        <end position="188"/>
    </location>
</feature>
<reference evidence="3 4" key="1">
    <citation type="submission" date="2020-02" db="EMBL/GenBank/DDBJ databases">
        <title>Rhodobacter algicola sp. nov., isolated from microalga culture.</title>
        <authorList>
            <person name="Park C.-Y."/>
        </authorList>
    </citation>
    <scope>NUCLEOTIDE SEQUENCE [LARGE SCALE GENOMIC DNA]</scope>
    <source>
        <strain evidence="3 4">ETT8</strain>
    </source>
</reference>
<keyword evidence="4" id="KW-1185">Reference proteome</keyword>
<dbReference type="Proteomes" id="UP000481421">
    <property type="component" value="Unassembled WGS sequence"/>
</dbReference>
<dbReference type="EMBL" id="JAAIKE010000008">
    <property type="protein sequence ID" value="NEX48218.1"/>
    <property type="molecule type" value="Genomic_DNA"/>
</dbReference>
<name>A0A6B3RTV0_9RHOB</name>
<dbReference type="AlphaFoldDB" id="A0A6B3RTV0"/>
<feature type="region of interest" description="Disordered" evidence="1">
    <location>
        <begin position="382"/>
        <end position="505"/>
    </location>
</feature>
<feature type="compositionally biased region" description="Basic and acidic residues" evidence="1">
    <location>
        <begin position="492"/>
        <end position="505"/>
    </location>
</feature>
<comment type="caution">
    <text evidence="3">The sequence shown here is derived from an EMBL/GenBank/DDBJ whole genome shotgun (WGS) entry which is preliminary data.</text>
</comment>
<dbReference type="NCBIfam" id="TIGR01641">
    <property type="entry name" value="phageSPP1_gp7"/>
    <property type="match status" value="1"/>
</dbReference>
<sequence>MQHNLREFLRHGGSGQYVFSRQNGAACGYRVGVSIKSTFPGYANLRADFTDQLDRVIADNTRMLLNALTPPDTVPWVTEADLRDVSDVKEEALRQWDARLTAIFEEYETHPQRLRPLRTAMEERLLRAFAGLINQLRQQDLGIERYIWRSQDDAKVRESHAEYDDQVFRWDEPPAGGHPGQAHNCRCYAEPVASSETMITPAEYVPSIDGLPDALPSPSELGSGLRALTRGGLAAVAVVGLEAFRRYAEDTAVQRSAERLGLDLTTVEGVLAARAHAWGQFHSGAFAGADWSGPSSEIVAQALALYELSDPGTLGRALSGSQEDLARIQGIVDQALKAWGAGQLIVIPGEFASGWVEVFPQFDGFGRDILDLPGFSTEGYQSLGGTSSPHIVENRAEGGPRALPEGIPETDAEGRPVEPAPEARGLPAQGRPGTWVVGPRGDRLYGPDGKPIKDVDWGHDHGQGRPHTHEWIDGERQPGRPATEEESFSGDGRGDDGLIRPEDWR</sequence>
<evidence type="ECO:0000259" key="2">
    <source>
        <dbReference type="Pfam" id="PF04233"/>
    </source>
</evidence>
<dbReference type="InterPro" id="IPR006528">
    <property type="entry name" value="Phage_head_morphogenesis_dom"/>
</dbReference>
<accession>A0A6B3RTV0</accession>
<dbReference type="RefSeq" id="WP_164614679.1">
    <property type="nucleotide sequence ID" value="NZ_JAAIKE010000008.1"/>
</dbReference>